<gene>
    <name evidence="2" type="ORF">GCM10023081_36080</name>
</gene>
<dbReference type="EMBL" id="BAABEO010000024">
    <property type="protein sequence ID" value="GAA3695690.1"/>
    <property type="molecule type" value="Genomic_DNA"/>
</dbReference>
<name>A0ABP7CVW6_9MICC</name>
<reference evidence="3" key="1">
    <citation type="journal article" date="2019" name="Int. J. Syst. Evol. Microbiol.">
        <title>The Global Catalogue of Microorganisms (GCM) 10K type strain sequencing project: providing services to taxonomists for standard genome sequencing and annotation.</title>
        <authorList>
            <consortium name="The Broad Institute Genomics Platform"/>
            <consortium name="The Broad Institute Genome Sequencing Center for Infectious Disease"/>
            <person name="Wu L."/>
            <person name="Ma J."/>
        </authorList>
    </citation>
    <scope>NUCLEOTIDE SEQUENCE [LARGE SCALE GENOMIC DNA]</scope>
    <source>
        <strain evidence="3">JCM 30742</strain>
    </source>
</reference>
<dbReference type="RefSeq" id="WP_345152984.1">
    <property type="nucleotide sequence ID" value="NZ_BAABEO010000024.1"/>
</dbReference>
<proteinExistence type="predicted"/>
<feature type="region of interest" description="Disordered" evidence="1">
    <location>
        <begin position="1"/>
        <end position="47"/>
    </location>
</feature>
<keyword evidence="3" id="KW-1185">Reference proteome</keyword>
<evidence type="ECO:0000256" key="1">
    <source>
        <dbReference type="SAM" id="MobiDB-lite"/>
    </source>
</evidence>
<evidence type="ECO:0000313" key="2">
    <source>
        <dbReference type="EMBL" id="GAA3695690.1"/>
    </source>
</evidence>
<dbReference type="Proteomes" id="UP001500752">
    <property type="component" value="Unassembled WGS sequence"/>
</dbReference>
<evidence type="ECO:0000313" key="3">
    <source>
        <dbReference type="Proteomes" id="UP001500752"/>
    </source>
</evidence>
<protein>
    <submittedName>
        <fullName evidence="2">Uncharacterized protein</fullName>
    </submittedName>
</protein>
<sequence length="47" mass="5160">MEKVINGVPVTNKRAYDSGGAETIEENRPVSYKPATGYPKATGRIHR</sequence>
<comment type="caution">
    <text evidence="2">The sequence shown here is derived from an EMBL/GenBank/DDBJ whole genome shotgun (WGS) entry which is preliminary data.</text>
</comment>
<organism evidence="2 3">
    <name type="scientific">Arthrobacter ginkgonis</name>
    <dbReference type="NCBI Taxonomy" id="1630594"/>
    <lineage>
        <taxon>Bacteria</taxon>
        <taxon>Bacillati</taxon>
        <taxon>Actinomycetota</taxon>
        <taxon>Actinomycetes</taxon>
        <taxon>Micrococcales</taxon>
        <taxon>Micrococcaceae</taxon>
        <taxon>Arthrobacter</taxon>
    </lineage>
</organism>
<accession>A0ABP7CVW6</accession>